<protein>
    <submittedName>
        <fullName evidence="2">Uncharacterized protein</fullName>
    </submittedName>
</protein>
<organism evidence="2 3">
    <name type="scientific">Ceratodon purpureus</name>
    <name type="common">Fire moss</name>
    <name type="synonym">Dicranum purpureum</name>
    <dbReference type="NCBI Taxonomy" id="3225"/>
    <lineage>
        <taxon>Eukaryota</taxon>
        <taxon>Viridiplantae</taxon>
        <taxon>Streptophyta</taxon>
        <taxon>Embryophyta</taxon>
        <taxon>Bryophyta</taxon>
        <taxon>Bryophytina</taxon>
        <taxon>Bryopsida</taxon>
        <taxon>Dicranidae</taxon>
        <taxon>Pseudoditrichales</taxon>
        <taxon>Ditrichaceae</taxon>
        <taxon>Ceratodon</taxon>
    </lineage>
</organism>
<keyword evidence="3" id="KW-1185">Reference proteome</keyword>
<name>A0A8T0H3N4_CERPU</name>
<sequence>MAAKYSSVSSSGAASTMRATLVLMLLLGAVVAAHGRQVTCVNKCPKPITCNGIPVAVNATVFVDIDALVTINVTDITNVVLSGTYLVPADVSELLVIYIDGYLKVTVGGVLEIVGGILHTLLGTILGLFKCYLI</sequence>
<reference evidence="2" key="1">
    <citation type="submission" date="2020-06" db="EMBL/GenBank/DDBJ databases">
        <title>WGS assembly of Ceratodon purpureus strain R40.</title>
        <authorList>
            <person name="Carey S.B."/>
            <person name="Jenkins J."/>
            <person name="Shu S."/>
            <person name="Lovell J.T."/>
            <person name="Sreedasyam A."/>
            <person name="Maumus F."/>
            <person name="Tiley G.P."/>
            <person name="Fernandez-Pozo N."/>
            <person name="Barry K."/>
            <person name="Chen C."/>
            <person name="Wang M."/>
            <person name="Lipzen A."/>
            <person name="Daum C."/>
            <person name="Saski C.A."/>
            <person name="Payton A.C."/>
            <person name="Mcbreen J.C."/>
            <person name="Conrad R.E."/>
            <person name="Kollar L.M."/>
            <person name="Olsson S."/>
            <person name="Huttunen S."/>
            <person name="Landis J.B."/>
            <person name="Wickett N.J."/>
            <person name="Johnson M.G."/>
            <person name="Rensing S.A."/>
            <person name="Grimwood J."/>
            <person name="Schmutz J."/>
            <person name="Mcdaniel S.F."/>
        </authorList>
    </citation>
    <scope>NUCLEOTIDE SEQUENCE</scope>
    <source>
        <strain evidence="2">R40</strain>
    </source>
</reference>
<accession>A0A8T0H3N4</accession>
<evidence type="ECO:0000313" key="3">
    <source>
        <dbReference type="Proteomes" id="UP000822688"/>
    </source>
</evidence>
<proteinExistence type="predicted"/>
<dbReference type="AlphaFoldDB" id="A0A8T0H3N4"/>
<evidence type="ECO:0000256" key="1">
    <source>
        <dbReference type="SAM" id="SignalP"/>
    </source>
</evidence>
<evidence type="ECO:0000313" key="2">
    <source>
        <dbReference type="EMBL" id="KAG0565930.1"/>
    </source>
</evidence>
<feature type="chain" id="PRO_5035804052" evidence="1">
    <location>
        <begin position="36"/>
        <end position="134"/>
    </location>
</feature>
<gene>
    <name evidence="2" type="ORF">KC19_7G024300</name>
</gene>
<comment type="caution">
    <text evidence="2">The sequence shown here is derived from an EMBL/GenBank/DDBJ whole genome shotgun (WGS) entry which is preliminary data.</text>
</comment>
<feature type="signal peptide" evidence="1">
    <location>
        <begin position="1"/>
        <end position="35"/>
    </location>
</feature>
<keyword evidence="1" id="KW-0732">Signal</keyword>
<dbReference type="Proteomes" id="UP000822688">
    <property type="component" value="Chromosome 7"/>
</dbReference>
<dbReference type="EMBL" id="CM026428">
    <property type="protein sequence ID" value="KAG0565930.1"/>
    <property type="molecule type" value="Genomic_DNA"/>
</dbReference>